<evidence type="ECO:0000313" key="7">
    <source>
        <dbReference type="EMBL" id="PNH19635.1"/>
    </source>
</evidence>
<comment type="subcellular location">
    <subcellularLocation>
        <location evidence="1">Membrane</location>
        <topology evidence="1">Multi-pass membrane protein</topology>
    </subcellularLocation>
</comment>
<keyword evidence="3 6" id="KW-0812">Transmembrane</keyword>
<dbReference type="GO" id="GO:0016020">
    <property type="term" value="C:membrane"/>
    <property type="evidence" value="ECO:0007669"/>
    <property type="project" value="UniProtKB-SubCell"/>
</dbReference>
<evidence type="ECO:0000256" key="2">
    <source>
        <dbReference type="ARBA" id="ARBA00022448"/>
    </source>
</evidence>
<keyword evidence="2" id="KW-0813">Transport</keyword>
<sequence length="336" mass="34906">MHNIGLYMVIVLVCMSIFVNGWTDAPNAIATVISTRVLTPKVAIFLGAVFNLIGIFIMGTAVAQTTANIADLGTGNAALVKLASAQLAIVIWSVTAWKFGIPTSESHALIAGLMGAGTAAQGVAALNTSAILKVAYGLFISTLAGFILGYGITWLIQKTCAKLPRRRGDKVFSAGQVISAALMALSHGAQDGQKFMGVLFLAVTLGGFLPTPAPGTTWSIPLWILLICAALMAIGTSVGGYRIIKAMGMEMVKLEKYQGFGAEMAASGSMLVSTVFGLPLSTTNIKGTAMMGAASVRGLKAVNWGVAKDMVAAWALTFPVCFCIGFCAAKISMLLL</sequence>
<feature type="transmembrane region" description="Helical" evidence="6">
    <location>
        <begin position="311"/>
        <end position="335"/>
    </location>
</feature>
<feature type="transmembrane region" description="Helical" evidence="6">
    <location>
        <begin position="42"/>
        <end position="63"/>
    </location>
</feature>
<evidence type="ECO:0000313" key="8">
    <source>
        <dbReference type="Proteomes" id="UP000236394"/>
    </source>
</evidence>
<evidence type="ECO:0000256" key="3">
    <source>
        <dbReference type="ARBA" id="ARBA00022692"/>
    </source>
</evidence>
<feature type="transmembrane region" description="Helical" evidence="6">
    <location>
        <begin position="220"/>
        <end position="244"/>
    </location>
</feature>
<keyword evidence="5 6" id="KW-0472">Membrane</keyword>
<dbReference type="Pfam" id="PF01384">
    <property type="entry name" value="PHO4"/>
    <property type="match status" value="1"/>
</dbReference>
<dbReference type="PANTHER" id="PTHR11101">
    <property type="entry name" value="PHOSPHATE TRANSPORTER"/>
    <property type="match status" value="1"/>
</dbReference>
<keyword evidence="4 6" id="KW-1133">Transmembrane helix</keyword>
<evidence type="ECO:0000256" key="6">
    <source>
        <dbReference type="SAM" id="Phobius"/>
    </source>
</evidence>
<organism evidence="7 8">
    <name type="scientific">Mageeibacillus indolicus</name>
    <dbReference type="NCBI Taxonomy" id="884684"/>
    <lineage>
        <taxon>Bacteria</taxon>
        <taxon>Bacillati</taxon>
        <taxon>Bacillota</taxon>
        <taxon>Clostridia</taxon>
        <taxon>Eubacteriales</taxon>
        <taxon>Oscillospiraceae</taxon>
        <taxon>Mageeibacillus</taxon>
    </lineage>
</organism>
<gene>
    <name evidence="7" type="ORF">B7R76_01755</name>
</gene>
<comment type="caution">
    <text evidence="7">The sequence shown here is derived from an EMBL/GenBank/DDBJ whole genome shotgun (WGS) entry which is preliminary data.</text>
</comment>
<feature type="transmembrane region" description="Helical" evidence="6">
    <location>
        <begin position="195"/>
        <end position="214"/>
    </location>
</feature>
<evidence type="ECO:0000256" key="5">
    <source>
        <dbReference type="ARBA" id="ARBA00023136"/>
    </source>
</evidence>
<name>A0A2J8B4E7_9FIRM</name>
<dbReference type="GO" id="GO:0035435">
    <property type="term" value="P:phosphate ion transmembrane transport"/>
    <property type="evidence" value="ECO:0007669"/>
    <property type="project" value="TreeGrafter"/>
</dbReference>
<evidence type="ECO:0000256" key="4">
    <source>
        <dbReference type="ARBA" id="ARBA00022989"/>
    </source>
</evidence>
<evidence type="ECO:0000256" key="1">
    <source>
        <dbReference type="ARBA" id="ARBA00004141"/>
    </source>
</evidence>
<dbReference type="PANTHER" id="PTHR11101:SF80">
    <property type="entry name" value="PHOSPHATE TRANSPORTER"/>
    <property type="match status" value="1"/>
</dbReference>
<dbReference type="GO" id="GO:0005315">
    <property type="term" value="F:phosphate transmembrane transporter activity"/>
    <property type="evidence" value="ECO:0007669"/>
    <property type="project" value="InterPro"/>
</dbReference>
<dbReference type="RefSeq" id="WP_034574148.1">
    <property type="nucleotide sequence ID" value="NZ_NBZD01000001.1"/>
</dbReference>
<accession>A0A2J8B4E7</accession>
<dbReference type="EMBL" id="NBZD01000001">
    <property type="protein sequence ID" value="PNH19635.1"/>
    <property type="molecule type" value="Genomic_DNA"/>
</dbReference>
<feature type="transmembrane region" description="Helical" evidence="6">
    <location>
        <begin position="6"/>
        <end position="22"/>
    </location>
</feature>
<protein>
    <submittedName>
        <fullName evidence="7">Inorganic phosphate transporter</fullName>
    </submittedName>
</protein>
<dbReference type="InterPro" id="IPR001204">
    <property type="entry name" value="Phos_transporter"/>
</dbReference>
<dbReference type="Proteomes" id="UP000236394">
    <property type="component" value="Unassembled WGS sequence"/>
</dbReference>
<reference evidence="8" key="1">
    <citation type="submission" date="2017-04" db="EMBL/GenBank/DDBJ databases">
        <authorList>
            <person name="Bumgarner R.E."/>
            <person name="Fredricks D.N."/>
            <person name="Srinivasan S."/>
        </authorList>
    </citation>
    <scope>NUCLEOTIDE SEQUENCE [LARGE SCALE GENOMIC DNA]</scope>
    <source>
        <strain evidence="8">KA00405</strain>
    </source>
</reference>
<feature type="transmembrane region" description="Helical" evidence="6">
    <location>
        <begin position="134"/>
        <end position="156"/>
    </location>
</feature>
<feature type="transmembrane region" description="Helical" evidence="6">
    <location>
        <begin position="83"/>
        <end position="101"/>
    </location>
</feature>
<proteinExistence type="predicted"/>
<feature type="transmembrane region" description="Helical" evidence="6">
    <location>
        <begin position="108"/>
        <end position="128"/>
    </location>
</feature>
<dbReference type="AlphaFoldDB" id="A0A2J8B4E7"/>